<evidence type="ECO:0000313" key="3">
    <source>
        <dbReference type="EMBL" id="PAA84371.1"/>
    </source>
</evidence>
<reference evidence="3 4" key="1">
    <citation type="submission" date="2017-06" db="EMBL/GenBank/DDBJ databases">
        <title>A platform for efficient transgenesis in Macrostomum lignano, a flatworm model organism for stem cell research.</title>
        <authorList>
            <person name="Berezikov E."/>
        </authorList>
    </citation>
    <scope>NUCLEOTIDE SEQUENCE [LARGE SCALE GENOMIC DNA]</scope>
    <source>
        <strain evidence="3">DV1</strain>
        <tissue evidence="3">Whole organism</tissue>
    </source>
</reference>
<dbReference type="Proteomes" id="UP000215902">
    <property type="component" value="Unassembled WGS sequence"/>
</dbReference>
<dbReference type="OrthoDB" id="9889709at2759"/>
<keyword evidence="4" id="KW-1185">Reference proteome</keyword>
<dbReference type="AlphaFoldDB" id="A0A267GEB9"/>
<feature type="chain" id="PRO_5013148246" evidence="2">
    <location>
        <begin position="24"/>
        <end position="543"/>
    </location>
</feature>
<evidence type="ECO:0000256" key="2">
    <source>
        <dbReference type="SAM" id="SignalP"/>
    </source>
</evidence>
<name>A0A267GEB9_9PLAT</name>
<keyword evidence="2" id="KW-0732">Signal</keyword>
<dbReference type="EMBL" id="NIVC01000376">
    <property type="protein sequence ID" value="PAA84371.1"/>
    <property type="molecule type" value="Genomic_DNA"/>
</dbReference>
<evidence type="ECO:0000256" key="1">
    <source>
        <dbReference type="SAM" id="MobiDB-lite"/>
    </source>
</evidence>
<organism evidence="3 4">
    <name type="scientific">Macrostomum lignano</name>
    <dbReference type="NCBI Taxonomy" id="282301"/>
    <lineage>
        <taxon>Eukaryota</taxon>
        <taxon>Metazoa</taxon>
        <taxon>Spiralia</taxon>
        <taxon>Lophotrochozoa</taxon>
        <taxon>Platyhelminthes</taxon>
        <taxon>Rhabditophora</taxon>
        <taxon>Macrostomorpha</taxon>
        <taxon>Macrostomida</taxon>
        <taxon>Macrostomidae</taxon>
        <taxon>Macrostomum</taxon>
    </lineage>
</organism>
<gene>
    <name evidence="3" type="ORF">BOX15_Mlig026829g4</name>
</gene>
<comment type="caution">
    <text evidence="3">The sequence shown here is derived from an EMBL/GenBank/DDBJ whole genome shotgun (WGS) entry which is preliminary data.</text>
</comment>
<feature type="region of interest" description="Disordered" evidence="1">
    <location>
        <begin position="338"/>
        <end position="370"/>
    </location>
</feature>
<feature type="compositionally biased region" description="Low complexity" evidence="1">
    <location>
        <begin position="350"/>
        <end position="360"/>
    </location>
</feature>
<evidence type="ECO:0000313" key="4">
    <source>
        <dbReference type="Proteomes" id="UP000215902"/>
    </source>
</evidence>
<accession>A0A267GEB9</accession>
<protein>
    <submittedName>
        <fullName evidence="3">Uncharacterized protein</fullName>
    </submittedName>
</protein>
<feature type="signal peptide" evidence="2">
    <location>
        <begin position="1"/>
        <end position="23"/>
    </location>
</feature>
<proteinExistence type="predicted"/>
<sequence length="543" mass="61888">MKIHAASLTVVIAVVCLWQPVSATTSFWNSQYSTAEFAQFRYKNQFMLSIFQHLTKNNTFYITPLVLLDHRSGSLMHNPFTEYWELRFSVIMWDMELQASVYNFLTTVKGVRNPDVKLLPMERVRFQWQSRSRPIVKKLVMETEFIATHHLPRLLTLTFACKNQSQCAMLKDKVREDPESLDSLKLDCFLTAQKTASKTVRVTTDNLMQSTTFSKLLMLPKDGNYRYMRADDFNNLVQETYSSVRATTIRSTEYVEKYDELNIVRLIESALKQDEVITSTLSQTQWQSVFWDPTFARPDKVVREAAKTFKKEDSTGQLRVDRAYLRSNEEARKLFGSSRSLSGSVGGSWRGLSSGSISGESSRRAGDSISGSLSHLNDRYTMDELNRKLSDANLNVEWNGERFIVSPMRLVRINEQAYRSRRELISNNMQLTIYQQSASLSVIVRQEHNETAMMRETAATVGAFPTEYSYCLLSNGGSCPPGFTRSSGFMKSIRLDTSSSGMISKAKLGDSAIKCHSPGDSDDCSFRGWEPFKGELHLHVCCR</sequence>